<organism evidence="1 2">
    <name type="scientific">Pseudomonas mandelii JR-1</name>
    <dbReference type="NCBI Taxonomy" id="1147786"/>
    <lineage>
        <taxon>Bacteria</taxon>
        <taxon>Pseudomonadati</taxon>
        <taxon>Pseudomonadota</taxon>
        <taxon>Gammaproteobacteria</taxon>
        <taxon>Pseudomonadales</taxon>
        <taxon>Pseudomonadaceae</taxon>
        <taxon>Pseudomonas</taxon>
    </lineage>
</organism>
<evidence type="ECO:0000313" key="2">
    <source>
        <dbReference type="Proteomes" id="UP000026913"/>
    </source>
</evidence>
<dbReference type="OrthoDB" id="7032110at2"/>
<dbReference type="HOGENOM" id="CLU_2635365_0_0_6"/>
<accession>A0A024E4R0</accession>
<sequence length="77" mass="8991">MATNESASPHATNLKSISHSRALFFEADRLNDQAYAFLNEPVSAQTIHKFSDAKKRADEKYRQAWQEWLHTRDKNNR</sequence>
<reference evidence="1 2" key="1">
    <citation type="journal article" date="2012" name="J. Bacteriol.">
        <title>Genome sequence of cold-adapted Pseudomonas mandelii strain JR-1.</title>
        <authorList>
            <person name="Jang S.H."/>
            <person name="Kim J."/>
            <person name="Kim J."/>
            <person name="Hong S."/>
            <person name="Lee C."/>
        </authorList>
    </citation>
    <scope>NUCLEOTIDE SEQUENCE [LARGE SCALE GENOMIC DNA]</scope>
    <source>
        <strain evidence="1 2">JR-1</strain>
    </source>
</reference>
<protein>
    <submittedName>
        <fullName evidence="1">Uncharacterized protein</fullName>
    </submittedName>
</protein>
<name>A0A024E4R0_9PSED</name>
<proteinExistence type="predicted"/>
<dbReference type="Proteomes" id="UP000026913">
    <property type="component" value="Chromosome"/>
</dbReference>
<dbReference type="KEGG" id="pman:OU5_0219"/>
<dbReference type="AlphaFoldDB" id="A0A024E4R0"/>
<gene>
    <name evidence="1" type="ORF">OU5_0219</name>
</gene>
<dbReference type="EMBL" id="CP005960">
    <property type="protein sequence ID" value="AHZ67298.1"/>
    <property type="molecule type" value="Genomic_DNA"/>
</dbReference>
<dbReference type="RefSeq" id="WP_010460643.1">
    <property type="nucleotide sequence ID" value="NZ_CP005960.1"/>
</dbReference>
<evidence type="ECO:0000313" key="1">
    <source>
        <dbReference type="EMBL" id="AHZ67298.1"/>
    </source>
</evidence>